<gene>
    <name evidence="5" type="ORF">FNL11_07300</name>
</gene>
<dbReference type="Pfam" id="PF12833">
    <property type="entry name" value="HTH_18"/>
    <property type="match status" value="1"/>
</dbReference>
<dbReference type="GO" id="GO:0043565">
    <property type="term" value="F:sequence-specific DNA binding"/>
    <property type="evidence" value="ECO:0007669"/>
    <property type="project" value="InterPro"/>
</dbReference>
<keyword evidence="1" id="KW-0805">Transcription regulation</keyword>
<evidence type="ECO:0000259" key="4">
    <source>
        <dbReference type="PROSITE" id="PS01124"/>
    </source>
</evidence>
<accession>A0AB38PCE4</accession>
<dbReference type="GO" id="GO:0003700">
    <property type="term" value="F:DNA-binding transcription factor activity"/>
    <property type="evidence" value="ECO:0007669"/>
    <property type="project" value="InterPro"/>
</dbReference>
<dbReference type="SUPFAM" id="SSF46689">
    <property type="entry name" value="Homeodomain-like"/>
    <property type="match status" value="2"/>
</dbReference>
<dbReference type="AlphaFoldDB" id="A0AB38PCE4"/>
<feature type="domain" description="HTH araC/xylS-type" evidence="4">
    <location>
        <begin position="302"/>
        <end position="400"/>
    </location>
</feature>
<dbReference type="InterPro" id="IPR009057">
    <property type="entry name" value="Homeodomain-like_sf"/>
</dbReference>
<evidence type="ECO:0000313" key="5">
    <source>
        <dbReference type="EMBL" id="TRL77508.1"/>
    </source>
</evidence>
<dbReference type="Gene3D" id="1.10.10.60">
    <property type="entry name" value="Homeodomain-like"/>
    <property type="match status" value="2"/>
</dbReference>
<dbReference type="SMART" id="SM00342">
    <property type="entry name" value="HTH_ARAC"/>
    <property type="match status" value="1"/>
</dbReference>
<name>A0AB38PCE4_STAHA</name>
<dbReference type="InterPro" id="IPR018060">
    <property type="entry name" value="HTH_AraC"/>
</dbReference>
<protein>
    <submittedName>
        <fullName evidence="5">Helix-turn-helix domain-containing protein</fullName>
    </submittedName>
</protein>
<keyword evidence="2" id="KW-0238">DNA-binding</keyword>
<proteinExistence type="predicted"/>
<evidence type="ECO:0000313" key="6">
    <source>
        <dbReference type="Proteomes" id="UP000316594"/>
    </source>
</evidence>
<evidence type="ECO:0000256" key="1">
    <source>
        <dbReference type="ARBA" id="ARBA00023015"/>
    </source>
</evidence>
<evidence type="ECO:0000256" key="3">
    <source>
        <dbReference type="ARBA" id="ARBA00023163"/>
    </source>
</evidence>
<dbReference type="RefSeq" id="WP_107611921.1">
    <property type="nucleotide sequence ID" value="NZ_CP142094.1"/>
</dbReference>
<sequence length="405" mass="47445">MLNREVFGILQTHAFELLMVSLERYDLEDIKHISNHLKSPFTNTKSKRYKAELQKLLENMKSNMIYHYVNQFDAHFLMFKYRKSHQVIILGPFLLHRPSENKCLEMLQEVQIKHSKLTILKQYLLQIPVCQYSQALNMTHLAVRYLKNKNIHYNVEDIDFSFHRNPESHAKDKAQYEFTFNKIKERYDIENRMLTAIQNGNSDEALNIFKLMKVSVSGIRRVTDDLLNHKYRGFLVNTLCRKAIEKANVNLLTINDISGKYAAEIDDANTVEALDHVMENLIYDYAQAALKVKSLKYSSNINTVIQHIKINLDRPLCLNELAELVGLAPSYLSRLFNQETGQSISQYIMDLRVEKGRDLLIQTPMKIDEISNYIGFKQQSYFTKCFKAKYQLSPLAYRKQYSSMK</sequence>
<dbReference type="InterPro" id="IPR018062">
    <property type="entry name" value="HTH_AraC-typ_CS"/>
</dbReference>
<dbReference type="Proteomes" id="UP000316594">
    <property type="component" value="Unassembled WGS sequence"/>
</dbReference>
<dbReference type="EMBL" id="VJMP01000005">
    <property type="protein sequence ID" value="TRL77508.1"/>
    <property type="molecule type" value="Genomic_DNA"/>
</dbReference>
<evidence type="ECO:0000256" key="2">
    <source>
        <dbReference type="ARBA" id="ARBA00023125"/>
    </source>
</evidence>
<reference evidence="5 6" key="1">
    <citation type="submission" date="2019-07" db="EMBL/GenBank/DDBJ databases">
        <title>Genome Sequencing and Assembly of Staphylococcus haemolyticus SDA2.</title>
        <authorList>
            <person name="Emmons C.B."/>
            <person name="Park C."/>
            <person name="Sevigny J.L."/>
            <person name="Andam C."/>
        </authorList>
    </citation>
    <scope>NUCLEOTIDE SEQUENCE [LARGE SCALE GENOMIC DNA]</scope>
    <source>
        <strain evidence="5 6">SDA2</strain>
    </source>
</reference>
<keyword evidence="3" id="KW-0804">Transcription</keyword>
<dbReference type="PANTHER" id="PTHR43280">
    <property type="entry name" value="ARAC-FAMILY TRANSCRIPTIONAL REGULATOR"/>
    <property type="match status" value="1"/>
</dbReference>
<dbReference type="PROSITE" id="PS00041">
    <property type="entry name" value="HTH_ARAC_FAMILY_1"/>
    <property type="match status" value="1"/>
</dbReference>
<comment type="caution">
    <text evidence="5">The sequence shown here is derived from an EMBL/GenBank/DDBJ whole genome shotgun (WGS) entry which is preliminary data.</text>
</comment>
<dbReference type="PROSITE" id="PS01124">
    <property type="entry name" value="HTH_ARAC_FAMILY_2"/>
    <property type="match status" value="1"/>
</dbReference>
<organism evidence="5 6">
    <name type="scientific">Staphylococcus haemolyticus</name>
    <dbReference type="NCBI Taxonomy" id="1283"/>
    <lineage>
        <taxon>Bacteria</taxon>
        <taxon>Bacillati</taxon>
        <taxon>Bacillota</taxon>
        <taxon>Bacilli</taxon>
        <taxon>Bacillales</taxon>
        <taxon>Staphylococcaceae</taxon>
        <taxon>Staphylococcus</taxon>
    </lineage>
</organism>
<dbReference type="PANTHER" id="PTHR43280:SF2">
    <property type="entry name" value="HTH-TYPE TRANSCRIPTIONAL REGULATOR EXSA"/>
    <property type="match status" value="1"/>
</dbReference>